<name>X1JMH5_9ZZZZ</name>
<comment type="caution">
    <text evidence="1">The sequence shown here is derived from an EMBL/GenBank/DDBJ whole genome shotgun (WGS) entry which is preliminary data.</text>
</comment>
<proteinExistence type="predicted"/>
<dbReference type="EMBL" id="BARU01027148">
    <property type="protein sequence ID" value="GAH70958.1"/>
    <property type="molecule type" value="Genomic_DNA"/>
</dbReference>
<gene>
    <name evidence="1" type="ORF">S03H2_43509</name>
</gene>
<dbReference type="AlphaFoldDB" id="X1JMH5"/>
<sequence>MKIEVEIKELLSLIKDSVERERVECSVPVPIEGDDVAIDKTYKAAYVRGWRNGFGQGGEAVIRRISSAGNSSIIFLLPPFYPFDVVYMLRCTAPSIL</sequence>
<protein>
    <submittedName>
        <fullName evidence="1">Uncharacterized protein</fullName>
    </submittedName>
</protein>
<organism evidence="1">
    <name type="scientific">marine sediment metagenome</name>
    <dbReference type="NCBI Taxonomy" id="412755"/>
    <lineage>
        <taxon>unclassified sequences</taxon>
        <taxon>metagenomes</taxon>
        <taxon>ecological metagenomes</taxon>
    </lineage>
</organism>
<reference evidence="1" key="1">
    <citation type="journal article" date="2014" name="Front. Microbiol.">
        <title>High frequency of phylogenetically diverse reductive dehalogenase-homologous genes in deep subseafloor sedimentary metagenomes.</title>
        <authorList>
            <person name="Kawai M."/>
            <person name="Futagami T."/>
            <person name="Toyoda A."/>
            <person name="Takaki Y."/>
            <person name="Nishi S."/>
            <person name="Hori S."/>
            <person name="Arai W."/>
            <person name="Tsubouchi T."/>
            <person name="Morono Y."/>
            <person name="Uchiyama I."/>
            <person name="Ito T."/>
            <person name="Fujiyama A."/>
            <person name="Inagaki F."/>
            <person name="Takami H."/>
        </authorList>
    </citation>
    <scope>NUCLEOTIDE SEQUENCE</scope>
    <source>
        <strain evidence="1">Expedition CK06-06</strain>
    </source>
</reference>
<evidence type="ECO:0000313" key="1">
    <source>
        <dbReference type="EMBL" id="GAH70958.1"/>
    </source>
</evidence>
<accession>X1JMH5</accession>